<name>A0A550CE38_9AGAR</name>
<dbReference type="Pfam" id="PF01753">
    <property type="entry name" value="zf-MYND"/>
    <property type="match status" value="1"/>
</dbReference>
<dbReference type="SUPFAM" id="SSF144232">
    <property type="entry name" value="HIT/MYND zinc finger-like"/>
    <property type="match status" value="1"/>
</dbReference>
<feature type="domain" description="MYND-type" evidence="5">
    <location>
        <begin position="374"/>
        <end position="417"/>
    </location>
</feature>
<evidence type="ECO:0000313" key="6">
    <source>
        <dbReference type="EMBL" id="TRM63054.1"/>
    </source>
</evidence>
<evidence type="ECO:0000256" key="2">
    <source>
        <dbReference type="ARBA" id="ARBA00022771"/>
    </source>
</evidence>
<dbReference type="InterPro" id="IPR002893">
    <property type="entry name" value="Znf_MYND"/>
</dbReference>
<organism evidence="6 7">
    <name type="scientific">Schizophyllum amplum</name>
    <dbReference type="NCBI Taxonomy" id="97359"/>
    <lineage>
        <taxon>Eukaryota</taxon>
        <taxon>Fungi</taxon>
        <taxon>Dikarya</taxon>
        <taxon>Basidiomycota</taxon>
        <taxon>Agaricomycotina</taxon>
        <taxon>Agaricomycetes</taxon>
        <taxon>Agaricomycetidae</taxon>
        <taxon>Agaricales</taxon>
        <taxon>Schizophyllaceae</taxon>
        <taxon>Schizophyllum</taxon>
    </lineage>
</organism>
<sequence length="482" mass="54210">MTSLPSAARHVRESLRDPLDPKFCVRYYLYFVHLIHFDGSSYDYPPPIASDKPESLCNLPDVTLSHIRERHPGVLQGLMNLLRTERSRDEMRALAERMETCACDRSDPVVDELHAWHWLDHETIPGKYPPSLMPRTDTMLSLVSAASSLLAIPIEESCMALHSGQQRADEWPETLSVALGNDWSQATVMICRWLDEYTTFQVAHLLGSFAEGELIVSTLLHSATLPKNLVYLLDRGLDIFPDDVSDLSFGASLYYLLPLTTVLNLMSCVESIVDGVSTAYFYEDQAEPVLDVLTRIGRLSDALSGDSFLIATALGRTGGAVHSKLVLPYDETRYHPTIIEASKSIKEENILDVQPYATSQKVLYILMTMRKCGNPRCTKEEDPSWMRCTACKRVLYCSSECQRADWEYESKPHKKICKTLRALGEAVSFPVSATPENPPPIMSTADFRRECMQAGVEAKATKLFAQRMMRDDRVLKSLNDGE</sequence>
<keyword evidence="3" id="KW-0862">Zinc</keyword>
<dbReference type="GO" id="GO:0008270">
    <property type="term" value="F:zinc ion binding"/>
    <property type="evidence" value="ECO:0007669"/>
    <property type="project" value="UniProtKB-KW"/>
</dbReference>
<dbReference type="PROSITE" id="PS50865">
    <property type="entry name" value="ZF_MYND_2"/>
    <property type="match status" value="1"/>
</dbReference>
<proteinExistence type="predicted"/>
<dbReference type="OrthoDB" id="432970at2759"/>
<evidence type="ECO:0000256" key="1">
    <source>
        <dbReference type="ARBA" id="ARBA00022723"/>
    </source>
</evidence>
<dbReference type="AlphaFoldDB" id="A0A550CE38"/>
<evidence type="ECO:0000259" key="5">
    <source>
        <dbReference type="PROSITE" id="PS50865"/>
    </source>
</evidence>
<dbReference type="EMBL" id="VDMD01000011">
    <property type="protein sequence ID" value="TRM63054.1"/>
    <property type="molecule type" value="Genomic_DNA"/>
</dbReference>
<dbReference type="Proteomes" id="UP000320762">
    <property type="component" value="Unassembled WGS sequence"/>
</dbReference>
<protein>
    <recommendedName>
        <fullName evidence="5">MYND-type domain-containing protein</fullName>
    </recommendedName>
</protein>
<reference evidence="6 7" key="1">
    <citation type="journal article" date="2019" name="New Phytol.">
        <title>Comparative genomics reveals unique wood-decay strategies and fruiting body development in the Schizophyllaceae.</title>
        <authorList>
            <person name="Almasi E."/>
            <person name="Sahu N."/>
            <person name="Krizsan K."/>
            <person name="Balint B."/>
            <person name="Kovacs G.M."/>
            <person name="Kiss B."/>
            <person name="Cseklye J."/>
            <person name="Drula E."/>
            <person name="Henrissat B."/>
            <person name="Nagy I."/>
            <person name="Chovatia M."/>
            <person name="Adam C."/>
            <person name="LaButti K."/>
            <person name="Lipzen A."/>
            <person name="Riley R."/>
            <person name="Grigoriev I.V."/>
            <person name="Nagy L.G."/>
        </authorList>
    </citation>
    <scope>NUCLEOTIDE SEQUENCE [LARGE SCALE GENOMIC DNA]</scope>
    <source>
        <strain evidence="6 7">NL-1724</strain>
    </source>
</reference>
<keyword evidence="2 4" id="KW-0863">Zinc-finger</keyword>
<evidence type="ECO:0000256" key="3">
    <source>
        <dbReference type="ARBA" id="ARBA00022833"/>
    </source>
</evidence>
<keyword evidence="7" id="KW-1185">Reference proteome</keyword>
<keyword evidence="1" id="KW-0479">Metal-binding</keyword>
<accession>A0A550CE38</accession>
<dbReference type="STRING" id="97359.A0A550CE38"/>
<comment type="caution">
    <text evidence="6">The sequence shown here is derived from an EMBL/GenBank/DDBJ whole genome shotgun (WGS) entry which is preliminary data.</text>
</comment>
<evidence type="ECO:0000313" key="7">
    <source>
        <dbReference type="Proteomes" id="UP000320762"/>
    </source>
</evidence>
<evidence type="ECO:0000256" key="4">
    <source>
        <dbReference type="PROSITE-ProRule" id="PRU00134"/>
    </source>
</evidence>
<dbReference type="Gene3D" id="6.10.140.2220">
    <property type="match status" value="1"/>
</dbReference>
<gene>
    <name evidence="6" type="ORF">BD626DRAFT_403413</name>
</gene>